<proteinExistence type="predicted"/>
<dbReference type="EMBL" id="MT142931">
    <property type="protein sequence ID" value="QJA90697.1"/>
    <property type="molecule type" value="Genomic_DNA"/>
</dbReference>
<sequence length="54" mass="6524">MIDYRGKLEARLQALSEEPSFDKSVYYDFMFKISLLHELHELNSNLYEIKKKIK</sequence>
<reference evidence="1" key="1">
    <citation type="submission" date="2020-03" db="EMBL/GenBank/DDBJ databases">
        <title>The deep terrestrial virosphere.</title>
        <authorList>
            <person name="Holmfeldt K."/>
            <person name="Nilsson E."/>
            <person name="Simone D."/>
            <person name="Lopez-Fernandez M."/>
            <person name="Wu X."/>
            <person name="de Brujin I."/>
            <person name="Lundin D."/>
            <person name="Andersson A."/>
            <person name="Bertilsson S."/>
            <person name="Dopson M."/>
        </authorList>
    </citation>
    <scope>NUCLEOTIDE SEQUENCE</scope>
    <source>
        <strain evidence="1">MM415B03600</strain>
    </source>
</reference>
<organism evidence="1">
    <name type="scientific">viral metagenome</name>
    <dbReference type="NCBI Taxonomy" id="1070528"/>
    <lineage>
        <taxon>unclassified sequences</taxon>
        <taxon>metagenomes</taxon>
        <taxon>organismal metagenomes</taxon>
    </lineage>
</organism>
<name>A0A6M3L6Y7_9ZZZZ</name>
<gene>
    <name evidence="1" type="ORF">MM415B03600_0003</name>
</gene>
<evidence type="ECO:0000313" key="1">
    <source>
        <dbReference type="EMBL" id="QJA90697.1"/>
    </source>
</evidence>
<accession>A0A6M3L6Y7</accession>
<protein>
    <submittedName>
        <fullName evidence="1">Uncharacterized protein</fullName>
    </submittedName>
</protein>
<dbReference type="AlphaFoldDB" id="A0A6M3L6Y7"/>